<reference evidence="8 9" key="1">
    <citation type="submission" date="2016-08" db="EMBL/GenBank/DDBJ databases">
        <title>Draft genome of the agarase producing Sphingomonas sp. MCT13.</title>
        <authorList>
            <person name="D'Andrea M.M."/>
            <person name="Rossolini G.M."/>
            <person name="Thaller M.C."/>
        </authorList>
    </citation>
    <scope>NUCLEOTIDE SEQUENCE [LARGE SCALE GENOMIC DNA]</scope>
    <source>
        <strain evidence="8 9">MCT13</strain>
    </source>
</reference>
<keyword evidence="3 6" id="KW-0812">Transmembrane</keyword>
<evidence type="ECO:0000259" key="7">
    <source>
        <dbReference type="PROSITE" id="PS50850"/>
    </source>
</evidence>
<feature type="transmembrane region" description="Helical" evidence="6">
    <location>
        <begin position="55"/>
        <end position="73"/>
    </location>
</feature>
<feature type="transmembrane region" description="Helical" evidence="6">
    <location>
        <begin position="183"/>
        <end position="204"/>
    </location>
</feature>
<dbReference type="InterPro" id="IPR020846">
    <property type="entry name" value="MFS_dom"/>
</dbReference>
<feature type="transmembrane region" description="Helical" evidence="6">
    <location>
        <begin position="406"/>
        <end position="424"/>
    </location>
</feature>
<evidence type="ECO:0000256" key="6">
    <source>
        <dbReference type="SAM" id="Phobius"/>
    </source>
</evidence>
<evidence type="ECO:0000256" key="1">
    <source>
        <dbReference type="ARBA" id="ARBA00004141"/>
    </source>
</evidence>
<dbReference type="AlphaFoldDB" id="A0A1E3LVP0"/>
<feature type="domain" description="Major facilitator superfamily (MFS) profile" evidence="7">
    <location>
        <begin position="18"/>
        <end position="526"/>
    </location>
</feature>
<name>A0A1E3LVP0_9SPHN</name>
<evidence type="ECO:0000256" key="2">
    <source>
        <dbReference type="ARBA" id="ARBA00022448"/>
    </source>
</evidence>
<evidence type="ECO:0000313" key="8">
    <source>
        <dbReference type="EMBL" id="ODP37195.1"/>
    </source>
</evidence>
<dbReference type="STRING" id="1888892.BFL28_02900"/>
<protein>
    <submittedName>
        <fullName evidence="8">MFS transporter</fullName>
    </submittedName>
</protein>
<evidence type="ECO:0000256" key="4">
    <source>
        <dbReference type="ARBA" id="ARBA00022989"/>
    </source>
</evidence>
<dbReference type="EMBL" id="MDDS01000035">
    <property type="protein sequence ID" value="ODP37195.1"/>
    <property type="molecule type" value="Genomic_DNA"/>
</dbReference>
<feature type="transmembrane region" description="Helical" evidence="6">
    <location>
        <begin position="464"/>
        <end position="485"/>
    </location>
</feature>
<accession>A0A1E3LVP0</accession>
<dbReference type="GO" id="GO:0016020">
    <property type="term" value="C:membrane"/>
    <property type="evidence" value="ECO:0007669"/>
    <property type="project" value="UniProtKB-SubCell"/>
</dbReference>
<keyword evidence="9" id="KW-1185">Reference proteome</keyword>
<feature type="transmembrane region" description="Helical" evidence="6">
    <location>
        <begin position="143"/>
        <end position="163"/>
    </location>
</feature>
<evidence type="ECO:0000313" key="9">
    <source>
        <dbReference type="Proteomes" id="UP000094487"/>
    </source>
</evidence>
<feature type="transmembrane region" description="Helical" evidence="6">
    <location>
        <begin position="335"/>
        <end position="355"/>
    </location>
</feature>
<proteinExistence type="predicted"/>
<feature type="transmembrane region" description="Helical" evidence="6">
    <location>
        <begin position="430"/>
        <end position="452"/>
    </location>
</feature>
<evidence type="ECO:0000256" key="5">
    <source>
        <dbReference type="ARBA" id="ARBA00023136"/>
    </source>
</evidence>
<comment type="subcellular location">
    <subcellularLocation>
        <location evidence="1">Membrane</location>
        <topology evidence="1">Multi-pass membrane protein</topology>
    </subcellularLocation>
</comment>
<keyword evidence="2" id="KW-0813">Transport</keyword>
<dbReference type="PROSITE" id="PS50850">
    <property type="entry name" value="MFS"/>
    <property type="match status" value="1"/>
</dbReference>
<dbReference type="Gene3D" id="1.20.1250.20">
    <property type="entry name" value="MFS general substrate transporter like domains"/>
    <property type="match status" value="2"/>
</dbReference>
<dbReference type="PANTHER" id="PTHR23505:SF79">
    <property type="entry name" value="PROTEIN SPINSTER"/>
    <property type="match status" value="1"/>
</dbReference>
<dbReference type="SUPFAM" id="SSF103473">
    <property type="entry name" value="MFS general substrate transporter"/>
    <property type="match status" value="1"/>
</dbReference>
<dbReference type="InterPro" id="IPR044770">
    <property type="entry name" value="MFS_spinster-like"/>
</dbReference>
<sequence>MTSAASPLRPSAGLSAYALLLISLTQAVSMVDRQIVAILLPQIKADMEVGDAEMGLLYGTVFGLFYALFSLPLGRLADGCNRTRLLSISVGAWSAMTALGGMANSFGVLALSRLGVGIGEASVQPAGFSLISDYFRKERRGAAAAVFAASITVGLGASLWIGGTTADWWERTYTAADAPFGLRGWQAAFIVAASPGLVLTVLLARLPEPVRGAADGIATPPDPAAFRASWDTLLSITPGCNWLVLRRLNASSSVWAVNIVGLIAIIATMVALTDWTDSVRVTVQAPLMIGNYPLSGNALQWTVTGIGLYVVLNWLQTLKLRDAPAFVLIAKTPSLTLLFIIAALQSAVNYGVMAWTPSFMIKQYGMSPAEVGLKFGALVAVVGTAGPLIAGPISDWLAARVRGGRVYVTLYALTVSPILAFWAYNAATPAQFYPAFGIYCFTLAMWLPPVYASLMDLVLPRMRGVAASFYVLTMTILGLGLGPYAVGLISDVNGGNLGTAILSIYWLAPPMVIAIIILARRYATDEAGMINRARAAGELV</sequence>
<dbReference type="InterPro" id="IPR011701">
    <property type="entry name" value="MFS"/>
</dbReference>
<gene>
    <name evidence="8" type="ORF">BFL28_02900</name>
</gene>
<feature type="transmembrane region" description="Helical" evidence="6">
    <location>
        <begin position="375"/>
        <end position="394"/>
    </location>
</feature>
<keyword evidence="4 6" id="KW-1133">Transmembrane helix</keyword>
<keyword evidence="5 6" id="KW-0472">Membrane</keyword>
<feature type="transmembrane region" description="Helical" evidence="6">
    <location>
        <begin position="298"/>
        <end position="315"/>
    </location>
</feature>
<organism evidence="8 9">
    <name type="scientific">Sphingomonas turrisvirgatae</name>
    <dbReference type="NCBI Taxonomy" id="1888892"/>
    <lineage>
        <taxon>Bacteria</taxon>
        <taxon>Pseudomonadati</taxon>
        <taxon>Pseudomonadota</taxon>
        <taxon>Alphaproteobacteria</taxon>
        <taxon>Sphingomonadales</taxon>
        <taxon>Sphingomonadaceae</taxon>
        <taxon>Sphingomonas</taxon>
    </lineage>
</organism>
<dbReference type="InterPro" id="IPR036259">
    <property type="entry name" value="MFS_trans_sf"/>
</dbReference>
<comment type="caution">
    <text evidence="8">The sequence shown here is derived from an EMBL/GenBank/DDBJ whole genome shotgun (WGS) entry which is preliminary data.</text>
</comment>
<evidence type="ECO:0000256" key="3">
    <source>
        <dbReference type="ARBA" id="ARBA00022692"/>
    </source>
</evidence>
<dbReference type="GO" id="GO:0022857">
    <property type="term" value="F:transmembrane transporter activity"/>
    <property type="evidence" value="ECO:0007669"/>
    <property type="project" value="InterPro"/>
</dbReference>
<dbReference type="Pfam" id="PF07690">
    <property type="entry name" value="MFS_1"/>
    <property type="match status" value="1"/>
</dbReference>
<feature type="transmembrane region" description="Helical" evidence="6">
    <location>
        <begin position="254"/>
        <end position="272"/>
    </location>
</feature>
<dbReference type="PANTHER" id="PTHR23505">
    <property type="entry name" value="SPINSTER"/>
    <property type="match status" value="1"/>
</dbReference>
<dbReference type="Proteomes" id="UP000094487">
    <property type="component" value="Unassembled WGS sequence"/>
</dbReference>
<feature type="transmembrane region" description="Helical" evidence="6">
    <location>
        <begin position="497"/>
        <end position="519"/>
    </location>
</feature>